<evidence type="ECO:0000256" key="2">
    <source>
        <dbReference type="ARBA" id="ARBA00022737"/>
    </source>
</evidence>
<evidence type="ECO:0000313" key="4">
    <source>
        <dbReference type="Proteomes" id="UP000186698"/>
    </source>
</evidence>
<keyword evidence="1" id="KW-0433">Leucine-rich repeat</keyword>
<accession>A0A8J0V4N4</accession>
<dbReference type="PANTHER" id="PTHR22708:SF0">
    <property type="entry name" value="LEUCINE-RICH REPEAT-CONTAINING PROTEIN 56"/>
    <property type="match status" value="1"/>
</dbReference>
<feature type="compositionally biased region" description="Acidic residues" evidence="3">
    <location>
        <begin position="426"/>
        <end position="435"/>
    </location>
</feature>
<evidence type="ECO:0000313" key="7">
    <source>
        <dbReference type="Xenbase" id="XB-GENE-17334053"/>
    </source>
</evidence>
<feature type="compositionally biased region" description="Pro residues" evidence="3">
    <location>
        <begin position="467"/>
        <end position="477"/>
    </location>
</feature>
<protein>
    <submittedName>
        <fullName evidence="5">Leucine-rich repeat-containing protein 56 isoform X1</fullName>
    </submittedName>
</protein>
<sequence>MSHMDQDVRPGTTSVRVTDLGWQGLLNPFPLNKDEDEDLEDKCLTPAKLRLLTGLDDLKEVTTLQMCVNTGENSLGNFGEDYSLGSQLPNLRQLKLNNSIIISVRDLGTSLSQLQVLWLARCSLTDLDGIASLCSLKELYLAYNDLTNLSELSMLENLEILDLEGNNLEQIKELKCLALCSNLTTLTLEGNPICTLPSPEATESPDYNYRAEVRSLIPHLRNLDDAPVDQINCASPCIPTHDWLMVKNNIKESTGNLVDVGLGNGNIMGKKNQRPATAQPALAGRPRSAIRPASAARPATSDQGPKGSPLTESLEFGEVEDEASDLTHGVGRVICGNPIKALRARKAKFGSAPVIPLQLMGQESRQVGTTEDVLDKGHEDVFAELRAWREKHNLVLQRIQEARTPQILTITHSEEEEKDDSFSVSSEDEELEECWDSPYNSSPSPLPQSPAGSPNPREKILQDSPLVPSPPITPCPPGSEKHKPYKGADIRVRRLLKTTRDIGYTAPRQSAIHECIGDEVFPLTNIYGGISRTLDTLKTQATSNDQLREQLPPGTTHLGSITDRPTLERNSPKLIPHHHPVIRASSRTPERPSPPNFARPIAAKGVLQRLPNRPNFLLNKTSSS</sequence>
<reference evidence="5" key="1">
    <citation type="submission" date="2022-04" db="UniProtKB">
        <authorList>
            <consortium name="RefSeq"/>
        </authorList>
    </citation>
    <scope>IDENTIFICATION</scope>
    <source>
        <strain evidence="5 6">J_2021</strain>
        <tissue evidence="5 6">Erythrocytes</tissue>
    </source>
</reference>
<feature type="compositionally biased region" description="Low complexity" evidence="3">
    <location>
        <begin position="283"/>
        <end position="301"/>
    </location>
</feature>
<dbReference type="InterPro" id="IPR032675">
    <property type="entry name" value="LRR_dom_sf"/>
</dbReference>
<dbReference type="AGR" id="Xenbase:XB-GENE-17334053"/>
<dbReference type="SUPFAM" id="SSF52058">
    <property type="entry name" value="L domain-like"/>
    <property type="match status" value="1"/>
</dbReference>
<dbReference type="RefSeq" id="XP_018113079.1">
    <property type="nucleotide sequence ID" value="XM_018257590.2"/>
</dbReference>
<dbReference type="Proteomes" id="UP000186698">
    <property type="component" value="Chromosome 4L"/>
</dbReference>
<dbReference type="KEGG" id="xla:108713895"/>
<gene>
    <name evidence="5 6 7" type="primary">lrrc56.L</name>
</gene>
<dbReference type="CTD" id="108713895"/>
<feature type="region of interest" description="Disordered" evidence="3">
    <location>
        <begin position="268"/>
        <end position="312"/>
    </location>
</feature>
<evidence type="ECO:0000256" key="1">
    <source>
        <dbReference type="ARBA" id="ARBA00022614"/>
    </source>
</evidence>
<keyword evidence="4" id="KW-1185">Reference proteome</keyword>
<dbReference type="InterPro" id="IPR040091">
    <property type="entry name" value="LRRC56"/>
</dbReference>
<dbReference type="PROSITE" id="PS51450">
    <property type="entry name" value="LRR"/>
    <property type="match status" value="2"/>
</dbReference>
<feature type="compositionally biased region" description="Basic and acidic residues" evidence="3">
    <location>
        <begin position="479"/>
        <end position="489"/>
    </location>
</feature>
<dbReference type="Pfam" id="PF12799">
    <property type="entry name" value="LRR_4"/>
    <property type="match status" value="1"/>
</dbReference>
<evidence type="ECO:0000313" key="5">
    <source>
        <dbReference type="RefSeq" id="XP_018113079.1"/>
    </source>
</evidence>
<dbReference type="PANTHER" id="PTHR22708">
    <property type="entry name" value="LEUCINE-RICH REPEAT-CONTAINING PROTEIN 56"/>
    <property type="match status" value="1"/>
</dbReference>
<proteinExistence type="predicted"/>
<name>A0A8J0V4N4_XENLA</name>
<organism evidence="5">
    <name type="scientific">Xenopus laevis</name>
    <name type="common">African clawed frog</name>
    <dbReference type="NCBI Taxonomy" id="8355"/>
    <lineage>
        <taxon>Eukaryota</taxon>
        <taxon>Metazoa</taxon>
        <taxon>Chordata</taxon>
        <taxon>Craniata</taxon>
        <taxon>Vertebrata</taxon>
        <taxon>Euteleostomi</taxon>
        <taxon>Amphibia</taxon>
        <taxon>Batrachia</taxon>
        <taxon>Anura</taxon>
        <taxon>Pipoidea</taxon>
        <taxon>Pipidae</taxon>
        <taxon>Xenopodinae</taxon>
        <taxon>Xenopus</taxon>
        <taxon>Xenopus</taxon>
    </lineage>
</organism>
<feature type="region of interest" description="Disordered" evidence="3">
    <location>
        <begin position="408"/>
        <end position="489"/>
    </location>
</feature>
<feature type="region of interest" description="Disordered" evidence="3">
    <location>
        <begin position="552"/>
        <end position="605"/>
    </location>
</feature>
<evidence type="ECO:0000256" key="3">
    <source>
        <dbReference type="SAM" id="MobiDB-lite"/>
    </source>
</evidence>
<evidence type="ECO:0000313" key="6">
    <source>
        <dbReference type="RefSeq" id="XP_041445926.1"/>
    </source>
</evidence>
<dbReference type="InterPro" id="IPR025875">
    <property type="entry name" value="Leu-rich_rpt_4"/>
</dbReference>
<dbReference type="RefSeq" id="XP_041445926.1">
    <property type="nucleotide sequence ID" value="XM_041589992.1"/>
</dbReference>
<dbReference type="Xenbase" id="XB-GENE-17334053">
    <property type="gene designation" value="lrrc56.L"/>
</dbReference>
<dbReference type="GeneID" id="108713895"/>
<dbReference type="Gene3D" id="3.80.10.10">
    <property type="entry name" value="Ribonuclease Inhibitor"/>
    <property type="match status" value="2"/>
</dbReference>
<keyword evidence="2" id="KW-0677">Repeat</keyword>
<dbReference type="AlphaFoldDB" id="A0A8J0V4N4"/>
<dbReference type="InterPro" id="IPR001611">
    <property type="entry name" value="Leu-rich_rpt"/>
</dbReference>
<dbReference type="OrthoDB" id="676979at2759"/>